<evidence type="ECO:0000256" key="4">
    <source>
        <dbReference type="ARBA" id="ARBA00022989"/>
    </source>
</evidence>
<feature type="transmembrane region" description="Helical" evidence="6">
    <location>
        <begin position="337"/>
        <end position="355"/>
    </location>
</feature>
<dbReference type="EMBL" id="FUYB01000003">
    <property type="protein sequence ID" value="SKA72143.1"/>
    <property type="molecule type" value="Genomic_DNA"/>
</dbReference>
<evidence type="ECO:0000256" key="5">
    <source>
        <dbReference type="ARBA" id="ARBA00023136"/>
    </source>
</evidence>
<protein>
    <submittedName>
        <fullName evidence="8">Major Facilitator Superfamily protein</fullName>
    </submittedName>
</protein>
<evidence type="ECO:0000256" key="1">
    <source>
        <dbReference type="ARBA" id="ARBA00004127"/>
    </source>
</evidence>
<feature type="transmembrane region" description="Helical" evidence="6">
    <location>
        <begin position="169"/>
        <end position="189"/>
    </location>
</feature>
<dbReference type="Gene3D" id="1.20.1250.20">
    <property type="entry name" value="MFS general substrate transporter like domains"/>
    <property type="match status" value="1"/>
</dbReference>
<dbReference type="InterPro" id="IPR020846">
    <property type="entry name" value="MFS_dom"/>
</dbReference>
<name>A0A1T4W4I8_9GAMM</name>
<dbReference type="PANTHER" id="PTHR23501">
    <property type="entry name" value="MAJOR FACILITATOR SUPERFAMILY"/>
    <property type="match status" value="1"/>
</dbReference>
<accession>A0A1T4W4I8</accession>
<dbReference type="PANTHER" id="PTHR23501:SF191">
    <property type="entry name" value="VACUOLAR BASIC AMINO ACID TRANSPORTER 4"/>
    <property type="match status" value="1"/>
</dbReference>
<dbReference type="AlphaFoldDB" id="A0A1T4W4I8"/>
<dbReference type="GO" id="GO:0012505">
    <property type="term" value="C:endomembrane system"/>
    <property type="evidence" value="ECO:0007669"/>
    <property type="project" value="UniProtKB-SubCell"/>
</dbReference>
<feature type="transmembrane region" description="Helical" evidence="6">
    <location>
        <begin position="111"/>
        <end position="132"/>
    </location>
</feature>
<dbReference type="InterPro" id="IPR011701">
    <property type="entry name" value="MFS"/>
</dbReference>
<evidence type="ECO:0000256" key="3">
    <source>
        <dbReference type="ARBA" id="ARBA00022692"/>
    </source>
</evidence>
<sequence length="473" mass="51671">MQAIEKKDSYVNFLFGKQGLAVWTLCLGVGLHAVNWHMVSTIAPTLVNELGNVKLINWITLIYLATSVVFGAYAGYIKRQMGARTAMFLFAIIFATGSFLVSVAPNMQTVLLGRALQGMGEGLILSLSYGVAQDLFSSKATPKLFGLFAFVYAFSAAVGPVFSGTLTELFSWRIAFSANVVFALLYIIMVLHSIPNKQFSHDTTETKAPFLRLTLIGVAIILIGLTSSMRSVLIACLLIICAFILFFLCFRIDQKQENKLFPSQIFGLTSTVGIGFWLIFLLPLPMASVHIFIPLYTQVFYGISITMAGYISTLITFSWSFSAILTGPVTAERIKSFFIFLGSLGQFLGFTLFFTGYYFDWLWAIIMGLFIIGSALGACWAFITQKIVNSANQEEQDLAAAQVPVIQTIANAVGAGFVGTLASFNGLSEELSSPIVLKSALLPVFSASVGVSLIAAFFGLWFLWRKNTPSTAR</sequence>
<feature type="transmembrane region" description="Helical" evidence="6">
    <location>
        <begin position="299"/>
        <end position="325"/>
    </location>
</feature>
<dbReference type="RefSeq" id="WP_078921474.1">
    <property type="nucleotide sequence ID" value="NZ_FUYB01000003.1"/>
</dbReference>
<reference evidence="8 9" key="1">
    <citation type="submission" date="2017-02" db="EMBL/GenBank/DDBJ databases">
        <authorList>
            <person name="Peterson S.W."/>
        </authorList>
    </citation>
    <scope>NUCLEOTIDE SEQUENCE [LARGE SCALE GENOMIC DNA]</scope>
    <source>
        <strain evidence="8 9">ATCC 49788</strain>
    </source>
</reference>
<dbReference type="Proteomes" id="UP000190460">
    <property type="component" value="Unassembled WGS sequence"/>
</dbReference>
<feature type="transmembrane region" description="Helical" evidence="6">
    <location>
        <begin position="55"/>
        <end position="74"/>
    </location>
</feature>
<evidence type="ECO:0000313" key="9">
    <source>
        <dbReference type="Proteomes" id="UP000190460"/>
    </source>
</evidence>
<keyword evidence="9" id="KW-1185">Reference proteome</keyword>
<dbReference type="Gene3D" id="1.20.1720.10">
    <property type="entry name" value="Multidrug resistance protein D"/>
    <property type="match status" value="1"/>
</dbReference>
<feature type="transmembrane region" description="Helical" evidence="6">
    <location>
        <begin position="210"/>
        <end position="226"/>
    </location>
</feature>
<keyword evidence="2" id="KW-0813">Transport</keyword>
<dbReference type="PROSITE" id="PS50850">
    <property type="entry name" value="MFS"/>
    <property type="match status" value="1"/>
</dbReference>
<evidence type="ECO:0000256" key="6">
    <source>
        <dbReference type="SAM" id="Phobius"/>
    </source>
</evidence>
<evidence type="ECO:0000259" key="7">
    <source>
        <dbReference type="PROSITE" id="PS50850"/>
    </source>
</evidence>
<comment type="subcellular location">
    <subcellularLocation>
        <location evidence="1">Endomembrane system</location>
        <topology evidence="1">Multi-pass membrane protein</topology>
    </subcellularLocation>
</comment>
<dbReference type="OrthoDB" id="9812221at2"/>
<evidence type="ECO:0000256" key="2">
    <source>
        <dbReference type="ARBA" id="ARBA00022448"/>
    </source>
</evidence>
<feature type="transmembrane region" description="Helical" evidence="6">
    <location>
        <begin position="361"/>
        <end position="383"/>
    </location>
</feature>
<keyword evidence="3 6" id="KW-0812">Transmembrane</keyword>
<organism evidence="8 9">
    <name type="scientific">Thiothrix eikelboomii</name>
    <dbReference type="NCBI Taxonomy" id="92487"/>
    <lineage>
        <taxon>Bacteria</taxon>
        <taxon>Pseudomonadati</taxon>
        <taxon>Pseudomonadota</taxon>
        <taxon>Gammaproteobacteria</taxon>
        <taxon>Thiotrichales</taxon>
        <taxon>Thiotrichaceae</taxon>
        <taxon>Thiothrix</taxon>
    </lineage>
</organism>
<dbReference type="InterPro" id="IPR036259">
    <property type="entry name" value="MFS_trans_sf"/>
</dbReference>
<proteinExistence type="predicted"/>
<feature type="transmembrane region" description="Helical" evidence="6">
    <location>
        <begin position="444"/>
        <end position="464"/>
    </location>
</feature>
<feature type="transmembrane region" description="Helical" evidence="6">
    <location>
        <begin position="86"/>
        <end position="105"/>
    </location>
</feature>
<dbReference type="GO" id="GO:0005886">
    <property type="term" value="C:plasma membrane"/>
    <property type="evidence" value="ECO:0007669"/>
    <property type="project" value="TreeGrafter"/>
</dbReference>
<feature type="transmembrane region" description="Helical" evidence="6">
    <location>
        <begin position="20"/>
        <end position="43"/>
    </location>
</feature>
<feature type="transmembrane region" description="Helical" evidence="6">
    <location>
        <begin position="403"/>
        <end position="424"/>
    </location>
</feature>
<feature type="transmembrane region" description="Helical" evidence="6">
    <location>
        <begin position="232"/>
        <end position="253"/>
    </location>
</feature>
<feature type="transmembrane region" description="Helical" evidence="6">
    <location>
        <begin position="265"/>
        <end position="293"/>
    </location>
</feature>
<dbReference type="Pfam" id="PF07690">
    <property type="entry name" value="MFS_1"/>
    <property type="match status" value="1"/>
</dbReference>
<feature type="domain" description="Major facilitator superfamily (MFS) profile" evidence="7">
    <location>
        <begin position="21"/>
        <end position="467"/>
    </location>
</feature>
<keyword evidence="4 6" id="KW-1133">Transmembrane helix</keyword>
<dbReference type="GO" id="GO:0022857">
    <property type="term" value="F:transmembrane transporter activity"/>
    <property type="evidence" value="ECO:0007669"/>
    <property type="project" value="InterPro"/>
</dbReference>
<evidence type="ECO:0000313" key="8">
    <source>
        <dbReference type="EMBL" id="SKA72143.1"/>
    </source>
</evidence>
<dbReference type="SUPFAM" id="SSF103473">
    <property type="entry name" value="MFS general substrate transporter"/>
    <property type="match status" value="1"/>
</dbReference>
<dbReference type="STRING" id="92487.SAMN02745130_00988"/>
<keyword evidence="5 6" id="KW-0472">Membrane</keyword>
<gene>
    <name evidence="8" type="ORF">SAMN02745130_00988</name>
</gene>
<feature type="transmembrane region" description="Helical" evidence="6">
    <location>
        <begin position="144"/>
        <end position="163"/>
    </location>
</feature>